<keyword evidence="3" id="KW-1185">Reference proteome</keyword>
<dbReference type="EMBL" id="FNQF01000029">
    <property type="protein sequence ID" value="SEA80288.1"/>
    <property type="molecule type" value="Genomic_DNA"/>
</dbReference>
<dbReference type="AlphaFoldDB" id="A0A1H4E6A9"/>
<keyword evidence="1" id="KW-1133">Transmembrane helix</keyword>
<keyword evidence="1" id="KW-0472">Membrane</keyword>
<dbReference type="RefSeq" id="WP_093246123.1">
    <property type="nucleotide sequence ID" value="NZ_FNQF01000029.1"/>
</dbReference>
<proteinExistence type="predicted"/>
<sequence length="115" mass="14293">MLENTFKNNSNQLLKSLEEKYNRKILRKIKYRNLIVIVEFISNYKPKSRIKKEENDILEYLTIINNKNLEKINKKELLILQKEFIYPFINRFMKYGFRYKYVWLILLFFIVILDF</sequence>
<organism evidence="2 3">
    <name type="scientific">Psychroflexus halocasei</name>
    <dbReference type="NCBI Taxonomy" id="908615"/>
    <lineage>
        <taxon>Bacteria</taxon>
        <taxon>Pseudomonadati</taxon>
        <taxon>Bacteroidota</taxon>
        <taxon>Flavobacteriia</taxon>
        <taxon>Flavobacteriales</taxon>
        <taxon>Flavobacteriaceae</taxon>
        <taxon>Psychroflexus</taxon>
    </lineage>
</organism>
<gene>
    <name evidence="2" type="ORF">SAMN05421540_1291</name>
</gene>
<accession>A0A1H4E6A9</accession>
<feature type="transmembrane region" description="Helical" evidence="1">
    <location>
        <begin position="97"/>
        <end position="113"/>
    </location>
</feature>
<dbReference type="Proteomes" id="UP000198820">
    <property type="component" value="Unassembled WGS sequence"/>
</dbReference>
<protein>
    <submittedName>
        <fullName evidence="2">Uncharacterized protein</fullName>
    </submittedName>
</protein>
<reference evidence="2 3" key="1">
    <citation type="submission" date="2016-10" db="EMBL/GenBank/DDBJ databases">
        <authorList>
            <person name="de Groot N.N."/>
        </authorList>
    </citation>
    <scope>NUCLEOTIDE SEQUENCE [LARGE SCALE GENOMIC DNA]</scope>
    <source>
        <strain evidence="2 3">DSM 23581</strain>
    </source>
</reference>
<keyword evidence="1" id="KW-0812">Transmembrane</keyword>
<evidence type="ECO:0000313" key="3">
    <source>
        <dbReference type="Proteomes" id="UP000198820"/>
    </source>
</evidence>
<name>A0A1H4E6A9_9FLAO</name>
<evidence type="ECO:0000256" key="1">
    <source>
        <dbReference type="SAM" id="Phobius"/>
    </source>
</evidence>
<evidence type="ECO:0000313" key="2">
    <source>
        <dbReference type="EMBL" id="SEA80288.1"/>
    </source>
</evidence>
<dbReference type="STRING" id="908615.SAMN05421540_1291"/>